<organism evidence="5">
    <name type="scientific">Solanum lycopersicum</name>
    <name type="common">Tomato</name>
    <name type="synonym">Lycopersicon esculentum</name>
    <dbReference type="NCBI Taxonomy" id="4081"/>
    <lineage>
        <taxon>Eukaryota</taxon>
        <taxon>Viridiplantae</taxon>
        <taxon>Streptophyta</taxon>
        <taxon>Embryophyta</taxon>
        <taxon>Tracheophyta</taxon>
        <taxon>Spermatophyta</taxon>
        <taxon>Magnoliopsida</taxon>
        <taxon>eudicotyledons</taxon>
        <taxon>Gunneridae</taxon>
        <taxon>Pentapetalae</taxon>
        <taxon>asterids</taxon>
        <taxon>lamiids</taxon>
        <taxon>Solanales</taxon>
        <taxon>Solanaceae</taxon>
        <taxon>Solanoideae</taxon>
        <taxon>Solaneae</taxon>
        <taxon>Solanum</taxon>
        <taxon>Solanum subgen. Lycopersicon</taxon>
    </lineage>
</organism>
<feature type="compositionally biased region" description="Polar residues" evidence="3">
    <location>
        <begin position="221"/>
        <end position="236"/>
    </location>
</feature>
<dbReference type="InterPro" id="IPR000225">
    <property type="entry name" value="Armadillo"/>
</dbReference>
<evidence type="ECO:0000256" key="1">
    <source>
        <dbReference type="ARBA" id="ARBA00022737"/>
    </source>
</evidence>
<dbReference type="InParanoid" id="A0A3Q7I725"/>
<dbReference type="Proteomes" id="UP000004994">
    <property type="component" value="Chromosome 7"/>
</dbReference>
<dbReference type="STRING" id="4081.A0A3Q7I725"/>
<dbReference type="GO" id="GO:0051082">
    <property type="term" value="F:unfolded protein binding"/>
    <property type="evidence" value="ECO:0000318"/>
    <property type="project" value="GO_Central"/>
</dbReference>
<feature type="compositionally biased region" description="Low complexity" evidence="3">
    <location>
        <begin position="329"/>
        <end position="352"/>
    </location>
</feature>
<dbReference type="AlphaFoldDB" id="A0A3Q7I725"/>
<feature type="repeat" description="ARM" evidence="2">
    <location>
        <begin position="1095"/>
        <end position="1139"/>
    </location>
</feature>
<dbReference type="FunCoup" id="A0A3Q7I725">
    <property type="interactions" value="3033"/>
</dbReference>
<dbReference type="PROSITE" id="PS50176">
    <property type="entry name" value="ARM_REPEAT"/>
    <property type="match status" value="3"/>
</dbReference>
<feature type="domain" description="U-box" evidence="4">
    <location>
        <begin position="969"/>
        <end position="1221"/>
    </location>
</feature>
<evidence type="ECO:0000313" key="6">
    <source>
        <dbReference type="Proteomes" id="UP000004994"/>
    </source>
</evidence>
<dbReference type="InterPro" id="IPR016024">
    <property type="entry name" value="ARM-type_fold"/>
</dbReference>
<proteinExistence type="predicted"/>
<protein>
    <recommendedName>
        <fullName evidence="4">U-box domain-containing protein</fullName>
    </recommendedName>
</protein>
<sequence length="1278" mass="136016">MSNSGIVGGLARVSIPSDTFHEVKSKRDRRKEVLESVWNGRVIYSLKHKFNSISIDLSLSHSCPAFANAIWCSTAVIVVATYLAVLLNSIKESAEPKWKPGMQGRGNKGIRGNLTSRHASHDVGGGKNGQNNIANQILDKSVNLSTVVDVEAKNISSSSSAAVNGPSDLASGSNSIIQNAHASPKREVKQFEANTGMQTTSADSTKNRSATGNKDVHGQRMPNTGNSSRMLSSPSPTGAYLSASDPVLLPSQNSRPAGVVGTVRREVGPQYSGVEHVSPKSNGSKKTTAYIFLSPHILVAVSTVGSSNIQVKTPSKFQGPGKNQLPEYSQTASSTHSGSSSSRPSSNYNNRSHTVGPLKGPFKEWKPKPVNSNLAQGSTLAAAASSSGVSTVSVEVNTLSQAPASVPETKEVTEDLQKKLEKSHISDVENVIIPNHLHVPESEKLGFCFGSFDSGFSLGTSTNIAPEHDGSPPLSESSESIEEAAIDDSDTLSAPFVPLLLSQFSYSTLGCASNQNASAAAEETDYPDQPPSSHGQESLPAKGDGNISSSAPECSEPKQESLPAGQQYSVVHTSPNYNFGFAPPMLTNQLPPFENSESQPRDVSRLPNFLVQHPIDPSYYPHFYRSSADSDGRISPFHSAGVSTQYNVAVGPPHTSQSPQEGGNSPALSAAAPTPLVTQAAGLMQSSIAVPQQPIPVFRQATGMHLPHYPPNFIPYGHYFSPFYVPPAAIHQFLSNGAFSQQPQAGGIYPPPQSAVPRYSLSQYRPGANVGNPAHMGVPGTYAPYGSSPVNYNPSSSTTTGNPASNEDLFASQFQESNVYVSGQQSESSGVWINAHNRDLSSLQASSFYNLPQGQVALTPTQPGHGTFAGVYHPAQPVTASTVHPLLQQSQTIAGPVDMVGPTGNVYQRPQHAQMNWPTAREIRKLVRKSSFSGKTRSRFAAAGVIPPLVDMLQPCSYSLLAREAALLALLNLASRNESKSSSFQLRMVSAYLPTTALVRNTIKNKIRIVASGAIPPLVELLKFQNGNLKELAAAAILTLSAAAANKPTIAASGVGPLLVQILSSGTVQGRVDSVTALHNLSTSKEDPKLVLDARAVYPLMNLLKDCKKYSKFAEKTTALLEILSNSEEGRDAITNADGGILTLVETVEDGSLISTEHTVGALLSLCQSSRDKYRELILKEGAIPGLLRLTAEGTPLAQERARTLLDLLRDSPPENRFSSSTLKRIVYDFAAQVDGTDKAADTAKRLLQDMVHRSMELSMSRLQLRASSCTPSKVQST</sequence>
<feature type="compositionally biased region" description="Polar residues" evidence="3">
    <location>
        <begin position="654"/>
        <end position="663"/>
    </location>
</feature>
<dbReference type="Pfam" id="PF25598">
    <property type="entry name" value="ARM_PUB"/>
    <property type="match status" value="1"/>
</dbReference>
<feature type="repeat" description="ARM" evidence="2">
    <location>
        <begin position="944"/>
        <end position="980"/>
    </location>
</feature>
<dbReference type="SUPFAM" id="SSF48371">
    <property type="entry name" value="ARM repeat"/>
    <property type="match status" value="1"/>
</dbReference>
<evidence type="ECO:0000259" key="4">
    <source>
        <dbReference type="Pfam" id="PF25598"/>
    </source>
</evidence>
<name>A0A3Q7I725_SOLLC</name>
<keyword evidence="1" id="KW-0677">Repeat</keyword>
<accession>A0A3Q7I725</accession>
<dbReference type="InterPro" id="IPR058678">
    <property type="entry name" value="ARM_PUB"/>
</dbReference>
<feature type="compositionally biased region" description="Polar residues" evidence="3">
    <location>
        <begin position="195"/>
        <end position="212"/>
    </location>
</feature>
<feature type="region of interest" description="Disordered" evidence="3">
    <location>
        <begin position="312"/>
        <end position="370"/>
    </location>
</feature>
<feature type="region of interest" description="Disordered" evidence="3">
    <location>
        <begin position="647"/>
        <end position="670"/>
    </location>
</feature>
<feature type="region of interest" description="Disordered" evidence="3">
    <location>
        <begin position="518"/>
        <end position="565"/>
    </location>
</feature>
<reference evidence="5" key="2">
    <citation type="submission" date="2019-01" db="UniProtKB">
        <authorList>
            <consortium name="EnsemblPlants"/>
        </authorList>
    </citation>
    <scope>IDENTIFICATION</scope>
    <source>
        <strain evidence="5">cv. Heinz 1706</strain>
    </source>
</reference>
<dbReference type="InterPro" id="IPR011989">
    <property type="entry name" value="ARM-like"/>
</dbReference>
<evidence type="ECO:0000256" key="3">
    <source>
        <dbReference type="SAM" id="MobiDB-lite"/>
    </source>
</evidence>
<keyword evidence="6" id="KW-1185">Reference proteome</keyword>
<reference evidence="5" key="1">
    <citation type="journal article" date="2012" name="Nature">
        <title>The tomato genome sequence provides insights into fleshy fruit evolution.</title>
        <authorList>
            <consortium name="Tomato Genome Consortium"/>
        </authorList>
    </citation>
    <scope>NUCLEOTIDE SEQUENCE [LARGE SCALE GENOMIC DNA]</scope>
    <source>
        <strain evidence="5">cv. Heinz 1706</strain>
    </source>
</reference>
<evidence type="ECO:0000256" key="2">
    <source>
        <dbReference type="PROSITE-ProRule" id="PRU00259"/>
    </source>
</evidence>
<dbReference type="Gene3D" id="1.25.10.10">
    <property type="entry name" value="Leucine-rich Repeat Variant"/>
    <property type="match status" value="3"/>
</dbReference>
<feature type="region of interest" description="Disordered" evidence="3">
    <location>
        <begin position="460"/>
        <end position="484"/>
    </location>
</feature>
<dbReference type="EnsemblPlants" id="Solyc07g045230.3.1">
    <property type="protein sequence ID" value="Solyc07g045230.3.1"/>
    <property type="gene ID" value="Solyc07g045230.3"/>
</dbReference>
<dbReference type="PANTHER" id="PTHR46775">
    <property type="entry name" value="FLOCCULATION PROTEIN (DUF1296)"/>
    <property type="match status" value="1"/>
</dbReference>
<feature type="region of interest" description="Disordered" evidence="3">
    <location>
        <begin position="195"/>
        <end position="256"/>
    </location>
</feature>
<dbReference type="PANTHER" id="PTHR46775:SF3">
    <property type="entry name" value="GBF-INTERACTING PROTEIN 1-LIKE ISOFORM X1"/>
    <property type="match status" value="1"/>
</dbReference>
<dbReference type="SMART" id="SM00185">
    <property type="entry name" value="ARM"/>
    <property type="match status" value="6"/>
</dbReference>
<dbReference type="InterPro" id="IPR044277">
    <property type="entry name" value="GIP1"/>
</dbReference>
<evidence type="ECO:0000313" key="5">
    <source>
        <dbReference type="EnsemblPlants" id="Solyc07g045230.3.1"/>
    </source>
</evidence>
<feature type="repeat" description="ARM" evidence="2">
    <location>
        <begin position="1013"/>
        <end position="1055"/>
    </location>
</feature>
<dbReference type="Gramene" id="Solyc07g045230.3.1">
    <property type="protein sequence ID" value="Solyc07g045230.3.1"/>
    <property type="gene ID" value="Solyc07g045230.3"/>
</dbReference>